<evidence type="ECO:0000259" key="3">
    <source>
        <dbReference type="PROSITE" id="PS50003"/>
    </source>
</evidence>
<dbReference type="Proteomes" id="UP000274756">
    <property type="component" value="Unassembled WGS sequence"/>
</dbReference>
<keyword evidence="1" id="KW-0479">Metal-binding</keyword>
<dbReference type="Gene3D" id="2.30.29.30">
    <property type="entry name" value="Pleckstrin-homology domain (PH domain)/Phosphotyrosine-binding domain (PTB)"/>
    <property type="match status" value="1"/>
</dbReference>
<dbReference type="Gene3D" id="1.10.220.150">
    <property type="entry name" value="Arf GTPase activating protein"/>
    <property type="match status" value="1"/>
</dbReference>
<dbReference type="GO" id="GO:0008270">
    <property type="term" value="F:zinc ion binding"/>
    <property type="evidence" value="ECO:0007669"/>
    <property type="project" value="UniProtKB-KW"/>
</dbReference>
<dbReference type="Pfam" id="PF01412">
    <property type="entry name" value="ArfGap"/>
    <property type="match status" value="1"/>
</dbReference>
<dbReference type="InterPro" id="IPR043593">
    <property type="entry name" value="ASAP"/>
</dbReference>
<keyword evidence="1" id="KW-0863">Zinc-finger</keyword>
<evidence type="ECO:0008006" key="7">
    <source>
        <dbReference type="Google" id="ProtNLM"/>
    </source>
</evidence>
<evidence type="ECO:0000313" key="5">
    <source>
        <dbReference type="EMBL" id="VDN60484.1"/>
    </source>
</evidence>
<dbReference type="GO" id="GO:0005096">
    <property type="term" value="F:GTPase activator activity"/>
    <property type="evidence" value="ECO:0007669"/>
    <property type="project" value="InterPro"/>
</dbReference>
<keyword evidence="6" id="KW-1185">Reference proteome</keyword>
<dbReference type="STRING" id="318479.A0A3P7PUN3"/>
<evidence type="ECO:0000259" key="4">
    <source>
        <dbReference type="PROSITE" id="PS50115"/>
    </source>
</evidence>
<keyword evidence="1" id="KW-0862">Zinc</keyword>
<dbReference type="SUPFAM" id="SSF50729">
    <property type="entry name" value="PH domain-like"/>
    <property type="match status" value="1"/>
</dbReference>
<accession>A0A3P7PUN3</accession>
<dbReference type="OrthoDB" id="5868361at2759"/>
<dbReference type="AlphaFoldDB" id="A0A3P7PUN3"/>
<feature type="domain" description="PH" evidence="3">
    <location>
        <begin position="126"/>
        <end position="219"/>
    </location>
</feature>
<dbReference type="InterPro" id="IPR037278">
    <property type="entry name" value="ARFGAP/RecO"/>
</dbReference>
<feature type="transmembrane region" description="Helical" evidence="2">
    <location>
        <begin position="441"/>
        <end position="459"/>
    </location>
</feature>
<dbReference type="InterPro" id="IPR001849">
    <property type="entry name" value="PH_domain"/>
</dbReference>
<name>A0A3P7PUN3_DRAME</name>
<sequence length="460" mass="52772">MKMNVHFQRDLEKLEERISIKNTRHHQLRNELFDLKDQLEANGEFLRSHSASNEILLTSLFVLLIIKNLGRRLSNRHESQKSMRLSISQLGVIGSGSNIAMSSCGGNDNEGFCDFRGGSMVGKSIEWPHSGYLYKKSNKKIHKQWQKRRCRIQDGHFLLSHSDESLPPAKLNLLVSDCKPSADDAKAFDLYCRDRTYHLQADTEAEAKKWMVALRQEISRLKTKMLTDDSIEDIERITATGTDCLERKLCVKAVRNLSGNKECADCSSSEDVQWLSNTGALVCIACSGVHRELGVHISRIQSLDLDVISPTEFLIPLSSGNSLINRIYEWNEHLCLLNKPVPGCTRFDRQKFIQMKYRNRCFIQRIESANALFAEAARHLDFEKAYRALLSPEITSLPFLAHEAFHEMIRQGSSLALPIAQLVVQFRFLFHIFFFFFESNLLNFIKYGILFIFVIDFLTK</sequence>
<dbReference type="InterPro" id="IPR038508">
    <property type="entry name" value="ArfGAP_dom_sf"/>
</dbReference>
<keyword evidence="2" id="KW-0812">Transmembrane</keyword>
<dbReference type="InterPro" id="IPR001164">
    <property type="entry name" value="ArfGAP_dom"/>
</dbReference>
<feature type="domain" description="Arf-GAP" evidence="4">
    <location>
        <begin position="248"/>
        <end position="370"/>
    </location>
</feature>
<keyword evidence="2" id="KW-1133">Transmembrane helix</keyword>
<gene>
    <name evidence="5" type="ORF">DME_LOCUS10457</name>
</gene>
<dbReference type="Pfam" id="PF00169">
    <property type="entry name" value="PH"/>
    <property type="match status" value="1"/>
</dbReference>
<protein>
    <recommendedName>
        <fullName evidence="7">Arf-GAP domain-containing protein</fullName>
    </recommendedName>
</protein>
<dbReference type="PANTHER" id="PTHR45854">
    <property type="entry name" value="ASAP FAMILY MEMBER"/>
    <property type="match status" value="1"/>
</dbReference>
<dbReference type="SMART" id="SM00233">
    <property type="entry name" value="PH"/>
    <property type="match status" value="1"/>
</dbReference>
<keyword evidence="2" id="KW-0472">Membrane</keyword>
<dbReference type="PROSITE" id="PS50115">
    <property type="entry name" value="ARFGAP"/>
    <property type="match status" value="1"/>
</dbReference>
<reference evidence="5 6" key="1">
    <citation type="submission" date="2018-11" db="EMBL/GenBank/DDBJ databases">
        <authorList>
            <consortium name="Pathogen Informatics"/>
        </authorList>
    </citation>
    <scope>NUCLEOTIDE SEQUENCE [LARGE SCALE GENOMIC DNA]</scope>
</reference>
<dbReference type="InterPro" id="IPR011993">
    <property type="entry name" value="PH-like_dom_sf"/>
</dbReference>
<dbReference type="PRINTS" id="PR00405">
    <property type="entry name" value="REVINTRACTNG"/>
</dbReference>
<evidence type="ECO:0000256" key="2">
    <source>
        <dbReference type="SAM" id="Phobius"/>
    </source>
</evidence>
<dbReference type="EMBL" id="UYYG01001218">
    <property type="protein sequence ID" value="VDN60484.1"/>
    <property type="molecule type" value="Genomic_DNA"/>
</dbReference>
<evidence type="ECO:0000256" key="1">
    <source>
        <dbReference type="PROSITE-ProRule" id="PRU00288"/>
    </source>
</evidence>
<proteinExistence type="predicted"/>
<dbReference type="PROSITE" id="PS50003">
    <property type="entry name" value="PH_DOMAIN"/>
    <property type="match status" value="1"/>
</dbReference>
<organism evidence="5 6">
    <name type="scientific">Dracunculus medinensis</name>
    <name type="common">Guinea worm</name>
    <dbReference type="NCBI Taxonomy" id="318479"/>
    <lineage>
        <taxon>Eukaryota</taxon>
        <taxon>Metazoa</taxon>
        <taxon>Ecdysozoa</taxon>
        <taxon>Nematoda</taxon>
        <taxon>Chromadorea</taxon>
        <taxon>Rhabditida</taxon>
        <taxon>Spirurina</taxon>
        <taxon>Dracunculoidea</taxon>
        <taxon>Dracunculidae</taxon>
        <taxon>Dracunculus</taxon>
    </lineage>
</organism>
<dbReference type="SUPFAM" id="SSF57863">
    <property type="entry name" value="ArfGap/RecO-like zinc finger"/>
    <property type="match status" value="1"/>
</dbReference>
<evidence type="ECO:0000313" key="6">
    <source>
        <dbReference type="Proteomes" id="UP000274756"/>
    </source>
</evidence>
<dbReference type="PANTHER" id="PTHR45854:SF3">
    <property type="entry name" value="ARFGAP WITH SH3 DOMAIN, ANK REPEAT AND PH DOMAIN-CONTAINING PROTEIN"/>
    <property type="match status" value="1"/>
</dbReference>
<dbReference type="SMART" id="SM00105">
    <property type="entry name" value="ArfGap"/>
    <property type="match status" value="1"/>
</dbReference>